<evidence type="ECO:0000256" key="5">
    <source>
        <dbReference type="ARBA" id="ARBA00022737"/>
    </source>
</evidence>
<dbReference type="InterPro" id="IPR022374">
    <property type="entry name" value="EttA"/>
</dbReference>
<dbReference type="GO" id="GO:0005737">
    <property type="term" value="C:cytoplasm"/>
    <property type="evidence" value="ECO:0007669"/>
    <property type="project" value="UniProtKB-SubCell"/>
</dbReference>
<keyword evidence="10 12" id="KW-0694">RNA-binding</keyword>
<dbReference type="GO" id="GO:0006412">
    <property type="term" value="P:translation"/>
    <property type="evidence" value="ECO:0007669"/>
    <property type="project" value="UniProtKB-KW"/>
</dbReference>
<evidence type="ECO:0000256" key="4">
    <source>
        <dbReference type="ARBA" id="ARBA00022730"/>
    </source>
</evidence>
<comment type="domain">
    <text evidence="12">The arm domain is inserted in the first ABC transporter domain. Probably contacts ribosomal protein L1.</text>
</comment>
<dbReference type="GO" id="GO:0045900">
    <property type="term" value="P:negative regulation of translational elongation"/>
    <property type="evidence" value="ECO:0007669"/>
    <property type="project" value="UniProtKB-UniRule"/>
</dbReference>
<evidence type="ECO:0000256" key="1">
    <source>
        <dbReference type="ARBA" id="ARBA00005868"/>
    </source>
</evidence>
<dbReference type="InterPro" id="IPR032781">
    <property type="entry name" value="ABC_tran_Xtn"/>
</dbReference>
<evidence type="ECO:0000313" key="16">
    <source>
        <dbReference type="Proteomes" id="UP000318017"/>
    </source>
</evidence>
<dbReference type="AlphaFoldDB" id="A0A518G8K9"/>
<dbReference type="SUPFAM" id="SSF52540">
    <property type="entry name" value="P-loop containing nucleoside triphosphate hydrolases"/>
    <property type="match status" value="2"/>
</dbReference>
<keyword evidence="6 12" id="KW-0547">Nucleotide-binding</keyword>
<comment type="caution">
    <text evidence="12">Lacks conserved residue(s) required for the propagation of feature annotation.</text>
</comment>
<dbReference type="FunFam" id="3.40.50.300:FF:000011">
    <property type="entry name" value="Putative ABC transporter ATP-binding component"/>
    <property type="match status" value="1"/>
</dbReference>
<comment type="function">
    <text evidence="12">A translation factor that gates the progression of the 70S ribosomal initiation complex (IC, containing tRNA(fMet) in the P-site) into the translation elongation cycle by using a mechanism sensitive to the ATP/ADP ratio. Binds to the 70S ribosome E-site where it modulates the state of the translating ribosome during subunit translocation. ATP hydrolysis probably frees it from the ribosome, which can enter the elongation phase.</text>
</comment>
<dbReference type="SMART" id="SM00382">
    <property type="entry name" value="AAA"/>
    <property type="match status" value="2"/>
</dbReference>
<comment type="subunit">
    <text evidence="12">Monomer. Probably contacts ribosomal proteins L1, L5, L33 and S7, the 16S and 23S rRNA and the P-site containing tRNA(fMet).</text>
</comment>
<gene>
    <name evidence="12" type="primary">ettA</name>
    <name evidence="15" type="ORF">Q31a_32430</name>
</gene>
<dbReference type="InterPro" id="IPR003439">
    <property type="entry name" value="ABC_transporter-like_ATP-bd"/>
</dbReference>
<protein>
    <recommendedName>
        <fullName evidence="12">Energy-dependent translational throttle protein EttA</fullName>
        <ecNumber evidence="12">3.6.1.-</ecNumber>
    </recommendedName>
    <alternativeName>
        <fullName evidence="12">Translational regulatory factor EttA</fullName>
    </alternativeName>
</protein>
<dbReference type="GO" id="GO:0019843">
    <property type="term" value="F:rRNA binding"/>
    <property type="evidence" value="ECO:0007669"/>
    <property type="project" value="UniProtKB-UniRule"/>
</dbReference>
<dbReference type="EC" id="3.6.1.-" evidence="12"/>
<keyword evidence="16" id="KW-1185">Reference proteome</keyword>
<comment type="catalytic activity">
    <reaction evidence="12">
        <text>ATP + H2O = ADP + phosphate + H(+)</text>
        <dbReference type="Rhea" id="RHEA:13065"/>
        <dbReference type="ChEBI" id="CHEBI:15377"/>
        <dbReference type="ChEBI" id="CHEBI:15378"/>
        <dbReference type="ChEBI" id="CHEBI:30616"/>
        <dbReference type="ChEBI" id="CHEBI:43474"/>
        <dbReference type="ChEBI" id="CHEBI:456216"/>
    </reaction>
</comment>
<dbReference type="InterPro" id="IPR003593">
    <property type="entry name" value="AAA+_ATPase"/>
</dbReference>
<keyword evidence="5 12" id="KW-0677">Repeat</keyword>
<feature type="region of interest" description="PtIM" evidence="12">
    <location>
        <begin position="244"/>
        <end position="324"/>
    </location>
</feature>
<feature type="coiled-coil region" evidence="13">
    <location>
        <begin position="113"/>
        <end position="140"/>
    </location>
</feature>
<keyword evidence="2 12" id="KW-0963">Cytoplasm</keyword>
<feature type="domain" description="ABC transporter" evidence="14">
    <location>
        <begin position="7"/>
        <end position="261"/>
    </location>
</feature>
<keyword evidence="13" id="KW-0175">Coiled coil</keyword>
<dbReference type="OrthoDB" id="9760950at2"/>
<evidence type="ECO:0000256" key="9">
    <source>
        <dbReference type="ARBA" id="ARBA00022845"/>
    </source>
</evidence>
<dbReference type="CDD" id="cd03221">
    <property type="entry name" value="ABCF_EF-3"/>
    <property type="match status" value="2"/>
</dbReference>
<dbReference type="Pfam" id="PF12848">
    <property type="entry name" value="ABC_tran_Xtn"/>
    <property type="match status" value="1"/>
</dbReference>
<comment type="domain">
    <text evidence="12">The P-site tRNA interaction motif (PtIM domain) probably interacts with the P-site tRNA(fMet) as well as the 23S rRNA.</text>
</comment>
<evidence type="ECO:0000256" key="12">
    <source>
        <dbReference type="HAMAP-Rule" id="MF_00847"/>
    </source>
</evidence>
<evidence type="ECO:0000256" key="13">
    <source>
        <dbReference type="SAM" id="Coils"/>
    </source>
</evidence>
<accession>A0A518G8K9</accession>
<dbReference type="HAMAP" id="MF_00847">
    <property type="entry name" value="EttA"/>
    <property type="match status" value="1"/>
</dbReference>
<keyword evidence="9 12" id="KW-0810">Translation regulation</keyword>
<evidence type="ECO:0000256" key="7">
    <source>
        <dbReference type="ARBA" id="ARBA00022801"/>
    </source>
</evidence>
<organism evidence="15 16">
    <name type="scientific">Aureliella helgolandensis</name>
    <dbReference type="NCBI Taxonomy" id="2527968"/>
    <lineage>
        <taxon>Bacteria</taxon>
        <taxon>Pseudomonadati</taxon>
        <taxon>Planctomycetota</taxon>
        <taxon>Planctomycetia</taxon>
        <taxon>Pirellulales</taxon>
        <taxon>Pirellulaceae</taxon>
        <taxon>Aureliella</taxon>
    </lineage>
</organism>
<feature type="domain" description="ABC transporter" evidence="14">
    <location>
        <begin position="326"/>
        <end position="543"/>
    </location>
</feature>
<dbReference type="Gene3D" id="3.40.50.300">
    <property type="entry name" value="P-loop containing nucleotide triphosphate hydrolases"/>
    <property type="match status" value="2"/>
</dbReference>
<proteinExistence type="inferred from homology"/>
<keyword evidence="7 12" id="KW-0378">Hydrolase</keyword>
<dbReference type="EMBL" id="CP036298">
    <property type="protein sequence ID" value="QDV24921.1"/>
    <property type="molecule type" value="Genomic_DNA"/>
</dbReference>
<keyword evidence="4 12" id="KW-0699">rRNA-binding</keyword>
<dbReference type="PROSITE" id="PS50893">
    <property type="entry name" value="ABC_TRANSPORTER_2"/>
    <property type="match status" value="2"/>
</dbReference>
<dbReference type="InterPro" id="IPR027417">
    <property type="entry name" value="P-loop_NTPase"/>
</dbReference>
<dbReference type="GO" id="GO:0005524">
    <property type="term" value="F:ATP binding"/>
    <property type="evidence" value="ECO:0007669"/>
    <property type="project" value="UniProtKB-UniRule"/>
</dbReference>
<evidence type="ECO:0000256" key="8">
    <source>
        <dbReference type="ARBA" id="ARBA00022840"/>
    </source>
</evidence>
<keyword evidence="8 12" id="KW-0067">ATP-binding</keyword>
<feature type="binding site" evidence="12">
    <location>
        <begin position="358"/>
        <end position="365"/>
    </location>
    <ligand>
        <name>ATP</name>
        <dbReference type="ChEBI" id="CHEBI:30616"/>
        <label>2</label>
    </ligand>
</feature>
<keyword evidence="3 12" id="KW-0820">tRNA-binding</keyword>
<evidence type="ECO:0000259" key="14">
    <source>
        <dbReference type="PROSITE" id="PS50893"/>
    </source>
</evidence>
<dbReference type="FunFam" id="3.40.50.300:FF:000183">
    <property type="entry name" value="ABC transporter ATP-binding protein yjjK"/>
    <property type="match status" value="1"/>
</dbReference>
<feature type="binding site" evidence="12">
    <location>
        <begin position="39"/>
        <end position="46"/>
    </location>
    <ligand>
        <name>ATP</name>
        <dbReference type="ChEBI" id="CHEBI:30616"/>
        <label>1</label>
    </ligand>
</feature>
<sequence length="557" mass="62775">MGRQYIFQMESLTKKHGPREVLKEVWLSFYPGAKIGVLGANGAGKSTLLKIMAGVDKEFDGEAKLTQGFTAGYLPQEPQLNPDKDVQGNVEEAVAIRRRVLDRYNEICMELGEVTDEAKLQKLNDEMERLQNEIDTNNLWELDRQVEVAMTVMNLPPSDAAVTTLSGGERRRVALCKLLIEQPDLLLLDEPTNHLDAESIHWLEQHLHQYPGTVVAVTHDRYFLDNVAQWILELDRGEGHPFEGNYSSWLVQKQERLGREQRSQASRQKTLAKELEWIRSSPKARQAKSKARISSYEKLVAEEFEDKPEELEIQIPPGKHLGELVVDAAGVSKAFGDRVLIEDLNFKLPAGGIVGVIGPNGAGKTTLFRMMTGEEKPDSGVLRVGPTVEFGYVDQNRDALNPDETVYQVISGGHDVLEMGGRKMNSRGYVSKFNFRGPDQEKKVGVLSGGERNRVHLAKLLRRGSNVLLLDEPTNDLDVDTLRALEEAILNYAGCVVVISHDRWFLDRIATHILAFEGDGHVHWCEGNFDTYEQQRKERLGIGQDEVRKFRYKKLPT</sequence>
<dbReference type="GO" id="GO:0016887">
    <property type="term" value="F:ATP hydrolysis activity"/>
    <property type="evidence" value="ECO:0007669"/>
    <property type="project" value="UniProtKB-UniRule"/>
</dbReference>
<keyword evidence="11 12" id="KW-0648">Protein biosynthesis</keyword>
<dbReference type="RefSeq" id="WP_145079283.1">
    <property type="nucleotide sequence ID" value="NZ_CP036298.1"/>
</dbReference>
<comment type="subcellular location">
    <subcellularLocation>
        <location evidence="12">Cytoplasm</location>
    </subcellularLocation>
    <text evidence="12">Associates with ribosomes and polysomes.</text>
</comment>
<evidence type="ECO:0000256" key="11">
    <source>
        <dbReference type="ARBA" id="ARBA00022917"/>
    </source>
</evidence>
<evidence type="ECO:0000256" key="3">
    <source>
        <dbReference type="ARBA" id="ARBA00022555"/>
    </source>
</evidence>
<reference evidence="15 16" key="1">
    <citation type="submission" date="2019-02" db="EMBL/GenBank/DDBJ databases">
        <title>Deep-cultivation of Planctomycetes and their phenomic and genomic characterization uncovers novel biology.</title>
        <authorList>
            <person name="Wiegand S."/>
            <person name="Jogler M."/>
            <person name="Boedeker C."/>
            <person name="Pinto D."/>
            <person name="Vollmers J."/>
            <person name="Rivas-Marin E."/>
            <person name="Kohn T."/>
            <person name="Peeters S.H."/>
            <person name="Heuer A."/>
            <person name="Rast P."/>
            <person name="Oberbeckmann S."/>
            <person name="Bunk B."/>
            <person name="Jeske O."/>
            <person name="Meyerdierks A."/>
            <person name="Storesund J.E."/>
            <person name="Kallscheuer N."/>
            <person name="Luecker S."/>
            <person name="Lage O.M."/>
            <person name="Pohl T."/>
            <person name="Merkel B.J."/>
            <person name="Hornburger P."/>
            <person name="Mueller R.-W."/>
            <person name="Bruemmer F."/>
            <person name="Labrenz M."/>
            <person name="Spormann A.M."/>
            <person name="Op den Camp H."/>
            <person name="Overmann J."/>
            <person name="Amann R."/>
            <person name="Jetten M.S.M."/>
            <person name="Mascher T."/>
            <person name="Medema M.H."/>
            <person name="Devos D.P."/>
            <person name="Kaster A.-K."/>
            <person name="Ovreas L."/>
            <person name="Rohde M."/>
            <person name="Galperin M.Y."/>
            <person name="Jogler C."/>
        </authorList>
    </citation>
    <scope>NUCLEOTIDE SEQUENCE [LARGE SCALE GENOMIC DNA]</scope>
    <source>
        <strain evidence="15 16">Q31a</strain>
    </source>
</reference>
<evidence type="ECO:0000256" key="6">
    <source>
        <dbReference type="ARBA" id="ARBA00022741"/>
    </source>
</evidence>
<evidence type="ECO:0000313" key="15">
    <source>
        <dbReference type="EMBL" id="QDV24921.1"/>
    </source>
</evidence>
<evidence type="ECO:0000256" key="10">
    <source>
        <dbReference type="ARBA" id="ARBA00022884"/>
    </source>
</evidence>
<dbReference type="PANTHER" id="PTHR43858">
    <property type="entry name" value="ENERGY-DEPENDENT TRANSLATIONAL THROTTLE PROTEIN ETTA"/>
    <property type="match status" value="1"/>
</dbReference>
<dbReference type="KEGG" id="ahel:Q31a_32430"/>
<comment type="similarity">
    <text evidence="1 12">Belongs to the ABC transporter superfamily. ABCF family. Translational throttle EttA subfamily.</text>
</comment>
<dbReference type="PROSITE" id="PS00211">
    <property type="entry name" value="ABC_TRANSPORTER_1"/>
    <property type="match status" value="1"/>
</dbReference>
<dbReference type="InterPro" id="IPR017871">
    <property type="entry name" value="ABC_transporter-like_CS"/>
</dbReference>
<dbReference type="GO" id="GO:0000049">
    <property type="term" value="F:tRNA binding"/>
    <property type="evidence" value="ECO:0007669"/>
    <property type="project" value="UniProtKB-UniRule"/>
</dbReference>
<dbReference type="Proteomes" id="UP000318017">
    <property type="component" value="Chromosome"/>
</dbReference>
<dbReference type="Pfam" id="PF00005">
    <property type="entry name" value="ABC_tran"/>
    <property type="match status" value="2"/>
</dbReference>
<dbReference type="NCBIfam" id="TIGR03719">
    <property type="entry name" value="ABC_ABC_ChvD"/>
    <property type="match status" value="1"/>
</dbReference>
<dbReference type="PANTHER" id="PTHR43858:SF1">
    <property type="entry name" value="ABC TRANSPORTER-RELATED PROTEIN"/>
    <property type="match status" value="1"/>
</dbReference>
<name>A0A518G8K9_9BACT</name>
<dbReference type="NCBIfam" id="NF008775">
    <property type="entry name" value="PRK11819.1"/>
    <property type="match status" value="1"/>
</dbReference>
<evidence type="ECO:0000256" key="2">
    <source>
        <dbReference type="ARBA" id="ARBA00022490"/>
    </source>
</evidence>
<dbReference type="GO" id="GO:0043022">
    <property type="term" value="F:ribosome binding"/>
    <property type="evidence" value="ECO:0007669"/>
    <property type="project" value="UniProtKB-UniRule"/>
</dbReference>